<organism evidence="2 3">
    <name type="scientific">Puccinia graminis f. sp. tritici</name>
    <dbReference type="NCBI Taxonomy" id="56615"/>
    <lineage>
        <taxon>Eukaryota</taxon>
        <taxon>Fungi</taxon>
        <taxon>Dikarya</taxon>
        <taxon>Basidiomycota</taxon>
        <taxon>Pucciniomycotina</taxon>
        <taxon>Pucciniomycetes</taxon>
        <taxon>Pucciniales</taxon>
        <taxon>Pucciniaceae</taxon>
        <taxon>Puccinia</taxon>
    </lineage>
</organism>
<dbReference type="Proteomes" id="UP000324748">
    <property type="component" value="Unassembled WGS sequence"/>
</dbReference>
<dbReference type="AlphaFoldDB" id="A0A5B0QF33"/>
<evidence type="ECO:0000313" key="2">
    <source>
        <dbReference type="EMBL" id="KAA1111755.1"/>
    </source>
</evidence>
<feature type="compositionally biased region" description="Low complexity" evidence="1">
    <location>
        <begin position="39"/>
        <end position="53"/>
    </location>
</feature>
<evidence type="ECO:0000256" key="1">
    <source>
        <dbReference type="SAM" id="MobiDB-lite"/>
    </source>
</evidence>
<protein>
    <submittedName>
        <fullName evidence="2">Uncharacterized protein</fullName>
    </submittedName>
</protein>
<proteinExistence type="predicted"/>
<feature type="region of interest" description="Disordered" evidence="1">
    <location>
        <begin position="130"/>
        <end position="169"/>
    </location>
</feature>
<dbReference type="EMBL" id="VSWC01000016">
    <property type="protein sequence ID" value="KAA1111755.1"/>
    <property type="molecule type" value="Genomic_DNA"/>
</dbReference>
<accession>A0A5B0QF33</accession>
<name>A0A5B0QF33_PUCGR</name>
<reference evidence="2 3" key="1">
    <citation type="submission" date="2019-05" db="EMBL/GenBank/DDBJ databases">
        <title>Emergence of the Ug99 lineage of the wheat stem rust pathogen through somatic hybridization.</title>
        <authorList>
            <person name="Li F."/>
            <person name="Upadhyaya N.M."/>
            <person name="Sperschneider J."/>
            <person name="Matny O."/>
            <person name="Nguyen-Phuc H."/>
            <person name="Mago R."/>
            <person name="Raley C."/>
            <person name="Miller M.E."/>
            <person name="Silverstein K.A.T."/>
            <person name="Henningsen E."/>
            <person name="Hirsch C.D."/>
            <person name="Visser B."/>
            <person name="Pretorius Z.A."/>
            <person name="Steffenson B.J."/>
            <person name="Schwessinger B."/>
            <person name="Dodds P.N."/>
            <person name="Figueroa M."/>
        </authorList>
    </citation>
    <scope>NUCLEOTIDE SEQUENCE [LARGE SCALE GENOMIC DNA]</scope>
    <source>
        <strain evidence="2">21-0</strain>
    </source>
</reference>
<sequence length="197" mass="21424">MRQAQYGLNVLGVQLQASSHIDSDLRPLNTRPARPVGTSLASSSCRRPSSHMYSHVRRGTPDGVLSATIRIHPFDLRLGPAVVILCPYLGYRTLLNASIDQPSAKHAHAQISDESACVDLKADQRGVFLTNASEPNHSPALPTVSQRDKREQFAVPPPDKSEEDEDTPDALTLQLQTSVFGGLAASVTPDYNTRRTC</sequence>
<gene>
    <name evidence="2" type="ORF">PGT21_010752</name>
</gene>
<keyword evidence="3" id="KW-1185">Reference proteome</keyword>
<comment type="caution">
    <text evidence="2">The sequence shown here is derived from an EMBL/GenBank/DDBJ whole genome shotgun (WGS) entry which is preliminary data.</text>
</comment>
<feature type="region of interest" description="Disordered" evidence="1">
    <location>
        <begin position="24"/>
        <end position="55"/>
    </location>
</feature>
<evidence type="ECO:0000313" key="3">
    <source>
        <dbReference type="Proteomes" id="UP000324748"/>
    </source>
</evidence>